<dbReference type="InterPro" id="IPR029063">
    <property type="entry name" value="SAM-dependent_MTases_sf"/>
</dbReference>
<dbReference type="InterPro" id="IPR006342">
    <property type="entry name" value="FkbM_mtfrase"/>
</dbReference>
<proteinExistence type="predicted"/>
<dbReference type="AlphaFoldDB" id="A0A0G1Y241"/>
<keyword evidence="2" id="KW-0489">Methyltransferase</keyword>
<reference evidence="2 3" key="1">
    <citation type="journal article" date="2015" name="Nature">
        <title>rRNA introns, odd ribosomes, and small enigmatic genomes across a large radiation of phyla.</title>
        <authorList>
            <person name="Brown C.T."/>
            <person name="Hug L.A."/>
            <person name="Thomas B.C."/>
            <person name="Sharon I."/>
            <person name="Castelle C.J."/>
            <person name="Singh A."/>
            <person name="Wilkins M.J."/>
            <person name="Williams K.H."/>
            <person name="Banfield J.F."/>
        </authorList>
    </citation>
    <scope>NUCLEOTIDE SEQUENCE [LARGE SCALE GENOMIC DNA]</scope>
</reference>
<feature type="domain" description="Methyltransferase FkbM" evidence="1">
    <location>
        <begin position="352"/>
        <end position="498"/>
    </location>
</feature>
<dbReference type="NCBIfam" id="TIGR01444">
    <property type="entry name" value="fkbM_fam"/>
    <property type="match status" value="1"/>
</dbReference>
<sequence>MSCPLCGANAAVRIGDHASYELYECSQCAVQFWWPLKNPGSHWYERDERYAGRNKDPILKPQWNHKKTIAFFAPKGGSVLDVGCGVGNFLAHAKEKGWKTAGIDFDRDAIEAGKRTFGLENLEVADVITYAREHPQSRFDLITFFDVLEHIDNHEDFMAAVRGSLKERGHITMTVPHRAHAKWLMPADVPPRHLTRWDEASLTKFLEREGFEVVYMTATAATIPFIIQKLRFRFGKGMSVGLVSRARAAEGSRGILTKLASLLAKTKDTLLFGLPALGIWLALLPTKKRYIGLYAIARLQAGRRESMIETAWGRFALDPVADAKMADKLQNVFPHQALFELVSRLNPHTIIDIGAHIGTVSIPLAKKYKIIAFEPSPASFNYLQRNALLNAVTLEARNKGLSSSPGSARSVSRHGGNAGARTLADGGDIEISTLDAEAVQADFIKIGVEGMELSVLEGGRKLIEHSRPAIYFEINLSALRSRGVRVKQLGNFFKNHRYVLYIWDERLCRLPTLALATFFITPRSFLFGGPAAPFDVLALPKEKIVPARSAVPHLLARYFKSQYDAILKTRQNEIDALKKNTSTLPEQLTSEIEKIEKEISDSVRQNMESDQSFYRKNKNNEILEITITTVDTSEYQQVADAVAKMWRSAGVKTKTQIVSGNQINKEVLRSRNYQVLLYGEIVGGDPDPYPFWHSSQINYPGLNLSLFVNRAADKLLEEARATTTESKRIESYQK</sequence>
<dbReference type="Pfam" id="PF13489">
    <property type="entry name" value="Methyltransf_23"/>
    <property type="match status" value="1"/>
</dbReference>
<dbReference type="Pfam" id="PF05050">
    <property type="entry name" value="Methyltransf_21"/>
    <property type="match status" value="1"/>
</dbReference>
<gene>
    <name evidence="2" type="ORF">UY86_C0011G0004</name>
</gene>
<protein>
    <submittedName>
        <fullName evidence="2">Methyltransferase type 12</fullName>
    </submittedName>
</protein>
<keyword evidence="2" id="KW-0808">Transferase</keyword>
<evidence type="ECO:0000313" key="3">
    <source>
        <dbReference type="Proteomes" id="UP000033852"/>
    </source>
</evidence>
<dbReference type="Gene3D" id="3.10.105.10">
    <property type="entry name" value="Dipeptide-binding Protein, Domain 3"/>
    <property type="match status" value="1"/>
</dbReference>
<dbReference type="CDD" id="cd02440">
    <property type="entry name" value="AdoMet_MTases"/>
    <property type="match status" value="1"/>
</dbReference>
<name>A0A0G1Y241_9BACT</name>
<dbReference type="EMBL" id="LCRR01000011">
    <property type="protein sequence ID" value="KKW37296.1"/>
    <property type="molecule type" value="Genomic_DNA"/>
</dbReference>
<evidence type="ECO:0000313" key="2">
    <source>
        <dbReference type="EMBL" id="KKW37296.1"/>
    </source>
</evidence>
<comment type="caution">
    <text evidence="2">The sequence shown here is derived from an EMBL/GenBank/DDBJ whole genome shotgun (WGS) entry which is preliminary data.</text>
</comment>
<evidence type="ECO:0000259" key="1">
    <source>
        <dbReference type="Pfam" id="PF05050"/>
    </source>
</evidence>
<dbReference type="SUPFAM" id="SSF53850">
    <property type="entry name" value="Periplasmic binding protein-like II"/>
    <property type="match status" value="1"/>
</dbReference>
<dbReference type="GO" id="GO:0008168">
    <property type="term" value="F:methyltransferase activity"/>
    <property type="evidence" value="ECO:0007669"/>
    <property type="project" value="UniProtKB-KW"/>
</dbReference>
<accession>A0A0G1Y241</accession>
<dbReference type="STRING" id="1618607.UY86_C0011G0004"/>
<feature type="non-terminal residue" evidence="2">
    <location>
        <position position="734"/>
    </location>
</feature>
<dbReference type="GO" id="GO:0032259">
    <property type="term" value="P:methylation"/>
    <property type="evidence" value="ECO:0007669"/>
    <property type="project" value="UniProtKB-KW"/>
</dbReference>
<dbReference type="Proteomes" id="UP000033852">
    <property type="component" value="Unassembled WGS sequence"/>
</dbReference>
<dbReference type="SUPFAM" id="SSF53335">
    <property type="entry name" value="S-adenosyl-L-methionine-dependent methyltransferases"/>
    <property type="match status" value="2"/>
</dbReference>
<dbReference type="PANTHER" id="PTHR43861:SF6">
    <property type="entry name" value="METHYLTRANSFERASE TYPE 11"/>
    <property type="match status" value="1"/>
</dbReference>
<dbReference type="PANTHER" id="PTHR43861">
    <property type="entry name" value="TRANS-ACONITATE 2-METHYLTRANSFERASE-RELATED"/>
    <property type="match status" value="1"/>
</dbReference>
<organism evidence="2 3">
    <name type="scientific">Candidatus Adlerbacteria bacterium GW2011_GWB1_54_7</name>
    <dbReference type="NCBI Taxonomy" id="1618607"/>
    <lineage>
        <taxon>Bacteria</taxon>
        <taxon>Candidatus Adleribacteriota</taxon>
    </lineage>
</organism>
<dbReference type="Gene3D" id="3.40.50.150">
    <property type="entry name" value="Vaccinia Virus protein VP39"/>
    <property type="match status" value="2"/>
</dbReference>